<feature type="transmembrane region" description="Helical" evidence="1">
    <location>
        <begin position="83"/>
        <end position="103"/>
    </location>
</feature>
<sequence length="234" mass="26227">MPNLDPLRISSHQLDQLTGLDISDTAMGWAYRQSVWRSPRKLISWASTQIFLLGVALVFCVPTALLVARSLSNGSVAAVWRSLPIGVGIAIALTLALSLYFGYQGRQLATLSHLLDQVDRFNEMLTAIEILEELQTASPSNLSLDNREAVLEAMHVNRESLVCALTTERIMRKHQRFIAQRYELFTSIENNLATLQTLKGMNEASEYGRLLNEALQIGTSIHQELRPFYSDHSK</sequence>
<protein>
    <submittedName>
        <fullName evidence="2">Uncharacterized protein</fullName>
    </submittedName>
</protein>
<dbReference type="Proteomes" id="UP000636505">
    <property type="component" value="Unassembled WGS sequence"/>
</dbReference>
<reference evidence="2" key="1">
    <citation type="submission" date="2020-10" db="EMBL/GenBank/DDBJ databases">
        <authorList>
            <person name="Castelo-Branco R."/>
            <person name="Eusebio N."/>
            <person name="Adriana R."/>
            <person name="Vieira A."/>
            <person name="Brugerolle De Fraissinette N."/>
            <person name="Rezende De Castro R."/>
            <person name="Schneider M.P."/>
            <person name="Vasconcelos V."/>
            <person name="Leao P.N."/>
        </authorList>
    </citation>
    <scope>NUCLEOTIDE SEQUENCE</scope>
    <source>
        <strain evidence="2">LEGE 07310</strain>
    </source>
</reference>
<organism evidence="2 3">
    <name type="scientific">Vasconcelosia minhoensis LEGE 07310</name>
    <dbReference type="NCBI Taxonomy" id="915328"/>
    <lineage>
        <taxon>Bacteria</taxon>
        <taxon>Bacillati</taxon>
        <taxon>Cyanobacteriota</taxon>
        <taxon>Cyanophyceae</taxon>
        <taxon>Nodosilineales</taxon>
        <taxon>Cymatolegaceae</taxon>
        <taxon>Vasconcelosia</taxon>
        <taxon>Vasconcelosia minhoensis</taxon>
    </lineage>
</organism>
<keyword evidence="1" id="KW-1133">Transmembrane helix</keyword>
<feature type="transmembrane region" description="Helical" evidence="1">
    <location>
        <begin position="50"/>
        <end position="71"/>
    </location>
</feature>
<keyword evidence="3" id="KW-1185">Reference proteome</keyword>
<evidence type="ECO:0000313" key="3">
    <source>
        <dbReference type="Proteomes" id="UP000636505"/>
    </source>
</evidence>
<keyword evidence="1" id="KW-0472">Membrane</keyword>
<evidence type="ECO:0000256" key="1">
    <source>
        <dbReference type="SAM" id="Phobius"/>
    </source>
</evidence>
<dbReference type="AlphaFoldDB" id="A0A8J7AS73"/>
<evidence type="ECO:0000313" key="2">
    <source>
        <dbReference type="EMBL" id="MBE9079711.1"/>
    </source>
</evidence>
<proteinExistence type="predicted"/>
<keyword evidence="1" id="KW-0812">Transmembrane</keyword>
<comment type="caution">
    <text evidence="2">The sequence shown here is derived from an EMBL/GenBank/DDBJ whole genome shotgun (WGS) entry which is preliminary data.</text>
</comment>
<dbReference type="RefSeq" id="WP_193910942.1">
    <property type="nucleotide sequence ID" value="NZ_JADEXG010000065.1"/>
</dbReference>
<name>A0A8J7AS73_9CYAN</name>
<dbReference type="EMBL" id="JADEXG010000065">
    <property type="protein sequence ID" value="MBE9079711.1"/>
    <property type="molecule type" value="Genomic_DNA"/>
</dbReference>
<gene>
    <name evidence="2" type="ORF">IQ241_20860</name>
</gene>
<accession>A0A8J7AS73</accession>